<reference evidence="2 3" key="1">
    <citation type="submission" date="2019-07" db="EMBL/GenBank/DDBJ databases">
        <title>Genomic Encyclopedia of Type Strains, Phase IV (KMG-IV): sequencing the most valuable type-strain genomes for metagenomic binning, comparative biology and taxonomic classification.</title>
        <authorList>
            <person name="Goeker M."/>
        </authorList>
    </citation>
    <scope>NUCLEOTIDE SEQUENCE [LARGE SCALE GENOMIC DNA]</scope>
    <source>
        <strain evidence="2 3">DSM 44831</strain>
    </source>
</reference>
<evidence type="ECO:0000256" key="1">
    <source>
        <dbReference type="SAM" id="MobiDB-lite"/>
    </source>
</evidence>
<gene>
    <name evidence="2" type="ORF">FNL39_1011030</name>
</gene>
<evidence type="ECO:0000313" key="2">
    <source>
        <dbReference type="EMBL" id="KAF0849588.1"/>
    </source>
</evidence>
<dbReference type="Proteomes" id="UP000798951">
    <property type="component" value="Unassembled WGS sequence"/>
</dbReference>
<keyword evidence="3" id="KW-1185">Reference proteome</keyword>
<feature type="compositionally biased region" description="Low complexity" evidence="1">
    <location>
        <begin position="135"/>
        <end position="144"/>
    </location>
</feature>
<name>A0ABQ6YVD9_9NOCA</name>
<evidence type="ECO:0000313" key="3">
    <source>
        <dbReference type="Proteomes" id="UP000798951"/>
    </source>
</evidence>
<dbReference type="EMBL" id="VMSD01000001">
    <property type="protein sequence ID" value="KAF0849588.1"/>
    <property type="molecule type" value="Genomic_DNA"/>
</dbReference>
<sequence>MADSRRLGSRTDTVDSWNGRRGSSRTPRAAAVSAGTALWRTLSRTLRAPVGRADTVRAATALLGGQWAGHYALTGTLDHHGGVLDVPHLPNGPMVVAHLLAAIACAALILAAERLYLVASGVIRSVLTAPAPATRRPATRWPTTFGQALGTRRDPARSPRAPPLFV</sequence>
<feature type="region of interest" description="Disordered" evidence="1">
    <location>
        <begin position="1"/>
        <end position="29"/>
    </location>
</feature>
<organism evidence="2 3">
    <name type="scientific">Nocardia caishijiensis</name>
    <dbReference type="NCBI Taxonomy" id="184756"/>
    <lineage>
        <taxon>Bacteria</taxon>
        <taxon>Bacillati</taxon>
        <taxon>Actinomycetota</taxon>
        <taxon>Actinomycetes</taxon>
        <taxon>Mycobacteriales</taxon>
        <taxon>Nocardiaceae</taxon>
        <taxon>Nocardia</taxon>
    </lineage>
</organism>
<accession>A0ABQ6YVD9</accession>
<protein>
    <submittedName>
        <fullName evidence="2">Uncharacterized protein</fullName>
    </submittedName>
</protein>
<proteinExistence type="predicted"/>
<comment type="caution">
    <text evidence="2">The sequence shown here is derived from an EMBL/GenBank/DDBJ whole genome shotgun (WGS) entry which is preliminary data.</text>
</comment>
<feature type="region of interest" description="Disordered" evidence="1">
    <location>
        <begin position="135"/>
        <end position="166"/>
    </location>
</feature>